<keyword evidence="2" id="KW-1185">Reference proteome</keyword>
<organism evidence="1 2">
    <name type="scientific">Calycina marina</name>
    <dbReference type="NCBI Taxonomy" id="1763456"/>
    <lineage>
        <taxon>Eukaryota</taxon>
        <taxon>Fungi</taxon>
        <taxon>Dikarya</taxon>
        <taxon>Ascomycota</taxon>
        <taxon>Pezizomycotina</taxon>
        <taxon>Leotiomycetes</taxon>
        <taxon>Helotiales</taxon>
        <taxon>Pezizellaceae</taxon>
        <taxon>Calycina</taxon>
    </lineage>
</organism>
<accession>A0A9P8CH17</accession>
<evidence type="ECO:0000313" key="2">
    <source>
        <dbReference type="Proteomes" id="UP000887226"/>
    </source>
</evidence>
<dbReference type="AlphaFoldDB" id="A0A9P8CH17"/>
<dbReference type="OrthoDB" id="333024at2759"/>
<dbReference type="Proteomes" id="UP000887226">
    <property type="component" value="Unassembled WGS sequence"/>
</dbReference>
<evidence type="ECO:0000313" key="1">
    <source>
        <dbReference type="EMBL" id="KAG9246809.1"/>
    </source>
</evidence>
<name>A0A9P8CH17_9HELO</name>
<dbReference type="EMBL" id="MU253792">
    <property type="protein sequence ID" value="KAG9246809.1"/>
    <property type="molecule type" value="Genomic_DNA"/>
</dbReference>
<dbReference type="SUPFAM" id="SSF52047">
    <property type="entry name" value="RNI-like"/>
    <property type="match status" value="1"/>
</dbReference>
<dbReference type="InterPro" id="IPR032675">
    <property type="entry name" value="LRR_dom_sf"/>
</dbReference>
<protein>
    <submittedName>
        <fullName evidence="1">Uncharacterized protein</fullName>
    </submittedName>
</protein>
<comment type="caution">
    <text evidence="1">The sequence shown here is derived from an EMBL/GenBank/DDBJ whole genome shotgun (WGS) entry which is preliminary data.</text>
</comment>
<dbReference type="Gene3D" id="3.80.10.10">
    <property type="entry name" value="Ribonuclease Inhibitor"/>
    <property type="match status" value="1"/>
</dbReference>
<proteinExistence type="predicted"/>
<sequence length="125" mass="13528">MMAEPALQTRELRTLDHETTELGDKGTSNFINAITGKPAALRHLYLNPNSVSEKACANIGKYPAVPNCALESLFLSTIQIGDAGIADLDPSLNLGRTVFSATCHQRRSLDRPLEVRAGQPRHASC</sequence>
<reference evidence="1" key="1">
    <citation type="journal article" date="2021" name="IMA Fungus">
        <title>Genomic characterization of three marine fungi, including Emericellopsis atlantica sp. nov. with signatures of a generalist lifestyle and marine biomass degradation.</title>
        <authorList>
            <person name="Hagestad O.C."/>
            <person name="Hou L."/>
            <person name="Andersen J.H."/>
            <person name="Hansen E.H."/>
            <person name="Altermark B."/>
            <person name="Li C."/>
            <person name="Kuhnert E."/>
            <person name="Cox R.J."/>
            <person name="Crous P.W."/>
            <person name="Spatafora J.W."/>
            <person name="Lail K."/>
            <person name="Amirebrahimi M."/>
            <person name="Lipzen A."/>
            <person name="Pangilinan J."/>
            <person name="Andreopoulos W."/>
            <person name="Hayes R.D."/>
            <person name="Ng V."/>
            <person name="Grigoriev I.V."/>
            <person name="Jackson S.A."/>
            <person name="Sutton T.D.S."/>
            <person name="Dobson A.D.W."/>
            <person name="Rama T."/>
        </authorList>
    </citation>
    <scope>NUCLEOTIDE SEQUENCE</scope>
    <source>
        <strain evidence="1">TRa3180A</strain>
    </source>
</reference>
<gene>
    <name evidence="1" type="ORF">BJ878DRAFT_255959</name>
</gene>